<reference evidence="1" key="2">
    <citation type="journal article" date="2015" name="Data Brief">
        <title>Shoot transcriptome of the giant reed, Arundo donax.</title>
        <authorList>
            <person name="Barrero R.A."/>
            <person name="Guerrero F.D."/>
            <person name="Moolhuijzen P."/>
            <person name="Goolsby J.A."/>
            <person name="Tidwell J."/>
            <person name="Bellgard S.E."/>
            <person name="Bellgard M.I."/>
        </authorList>
    </citation>
    <scope>NUCLEOTIDE SEQUENCE</scope>
    <source>
        <tissue evidence="1">Shoot tissue taken approximately 20 cm above the soil surface</tissue>
    </source>
</reference>
<organism evidence="1">
    <name type="scientific">Arundo donax</name>
    <name type="common">Giant reed</name>
    <name type="synonym">Donax arundinaceus</name>
    <dbReference type="NCBI Taxonomy" id="35708"/>
    <lineage>
        <taxon>Eukaryota</taxon>
        <taxon>Viridiplantae</taxon>
        <taxon>Streptophyta</taxon>
        <taxon>Embryophyta</taxon>
        <taxon>Tracheophyta</taxon>
        <taxon>Spermatophyta</taxon>
        <taxon>Magnoliopsida</taxon>
        <taxon>Liliopsida</taxon>
        <taxon>Poales</taxon>
        <taxon>Poaceae</taxon>
        <taxon>PACMAD clade</taxon>
        <taxon>Arundinoideae</taxon>
        <taxon>Arundineae</taxon>
        <taxon>Arundo</taxon>
    </lineage>
</organism>
<protein>
    <submittedName>
        <fullName evidence="1">Uncharacterized protein</fullName>
    </submittedName>
</protein>
<accession>A0A0A9A898</accession>
<name>A0A0A9A898_ARUDO</name>
<dbReference type="AlphaFoldDB" id="A0A0A9A898"/>
<dbReference type="EMBL" id="GBRH01249981">
    <property type="protein sequence ID" value="JAD47914.1"/>
    <property type="molecule type" value="Transcribed_RNA"/>
</dbReference>
<evidence type="ECO:0000313" key="1">
    <source>
        <dbReference type="EMBL" id="JAD47914.1"/>
    </source>
</evidence>
<sequence length="30" mass="3622">MSYCHCGQRRVQVQAWLPFQRMNSRGLQIQ</sequence>
<reference evidence="1" key="1">
    <citation type="submission" date="2014-09" db="EMBL/GenBank/DDBJ databases">
        <authorList>
            <person name="Magalhaes I.L.F."/>
            <person name="Oliveira U."/>
            <person name="Santos F.R."/>
            <person name="Vidigal T.H.D.A."/>
            <person name="Brescovit A.D."/>
            <person name="Santos A.J."/>
        </authorList>
    </citation>
    <scope>NUCLEOTIDE SEQUENCE</scope>
    <source>
        <tissue evidence="1">Shoot tissue taken approximately 20 cm above the soil surface</tissue>
    </source>
</reference>
<proteinExistence type="predicted"/>